<reference evidence="9" key="1">
    <citation type="submission" date="2024-02" db="EMBL/GenBank/DDBJ databases">
        <authorList>
            <consortium name="ELIXIR-Norway"/>
            <consortium name="Elixir Norway"/>
        </authorList>
    </citation>
    <scope>NUCLEOTIDE SEQUENCE</scope>
</reference>
<feature type="domain" description="BZIP" evidence="8">
    <location>
        <begin position="293"/>
        <end position="340"/>
    </location>
</feature>
<dbReference type="Gene3D" id="1.20.5.170">
    <property type="match status" value="1"/>
</dbReference>
<evidence type="ECO:0000256" key="2">
    <source>
        <dbReference type="ARBA" id="ARBA00023015"/>
    </source>
</evidence>
<evidence type="ECO:0000313" key="10">
    <source>
        <dbReference type="Proteomes" id="UP001497512"/>
    </source>
</evidence>
<dbReference type="InterPro" id="IPR046347">
    <property type="entry name" value="bZIP_sf"/>
</dbReference>
<accession>A0ABP0U2D9</accession>
<dbReference type="InterPro" id="IPR044521">
    <property type="entry name" value="AtbZIP8/43"/>
</dbReference>
<keyword evidence="4" id="KW-0804">Transcription</keyword>
<sequence length="587" mass="64638">MENEISDCSAGGRVRIRAGPPSRLMNRVELAKLQPRAPIIRDSGSNLLDLRSAIAHQLKRSNQQQARLAWEQQLVAMQTKHTSHSRAPGGPVMQQPPPMMMQPGINNLTPAVSLQQIGIPGGRLPNYIPQYNDSMMLGVGGLGGAMPANLNRLDNAQRHGFTAGGASELRRQQYHEQQRPLVVTLPNQVSHVQGMHNVRPVGPCSSWVKHSRLGDGSSAHEAATAGAPEKLTRVGSCVMSLAGELSCQTSIDMPTSVRSTRYHSVHGDQLYQDVAVDAGACTDDNDVEPVMTDEKRKKRMLSNRASAQRSRLRRQERLDQLEVLTAQLRVENATLSRKASLAIEVAKKFEEDNKQLLGKLHKLRQVLDRVGGSKLWKPLKYIFDTDDCTSSQQTYINCMVGGQALLSPSRKKQATQEDEVSSPCGSGYHGDSNQIGNNSGERQQEELSSDVSKSDHMHPDHDFNVQPRTTEKLSHEQLNNHVSNVSGTGSNSRKRPFGTGQMAQTLEIPPQSINSTLSDSCLDLNGSESSQDPLFSQFEIQLPQMLLTEDHFHASSHIPASESVRSLETVFATTEEDLWLESFAYSL</sequence>
<dbReference type="Proteomes" id="UP001497512">
    <property type="component" value="Chromosome 18"/>
</dbReference>
<feature type="coiled-coil region" evidence="6">
    <location>
        <begin position="318"/>
        <end position="366"/>
    </location>
</feature>
<dbReference type="Pfam" id="PF00170">
    <property type="entry name" value="bZIP_1"/>
    <property type="match status" value="1"/>
</dbReference>
<evidence type="ECO:0000256" key="1">
    <source>
        <dbReference type="ARBA" id="ARBA00004123"/>
    </source>
</evidence>
<dbReference type="InterPro" id="IPR045314">
    <property type="entry name" value="bZIP_plant_GBF1"/>
</dbReference>
<feature type="compositionally biased region" description="Polar residues" evidence="7">
    <location>
        <begin position="431"/>
        <end position="441"/>
    </location>
</feature>
<gene>
    <name evidence="9" type="ORF">CSSPTR1EN2_LOCUS10319</name>
</gene>
<name>A0ABP0U2D9_9BRYO</name>
<evidence type="ECO:0000313" key="9">
    <source>
        <dbReference type="EMBL" id="CAK9210757.1"/>
    </source>
</evidence>
<dbReference type="InterPro" id="IPR004827">
    <property type="entry name" value="bZIP"/>
</dbReference>
<proteinExistence type="predicted"/>
<keyword evidence="6" id="KW-0175">Coiled coil</keyword>
<dbReference type="PROSITE" id="PS00036">
    <property type="entry name" value="BZIP_BASIC"/>
    <property type="match status" value="1"/>
</dbReference>
<keyword evidence="5" id="KW-0539">Nucleus</keyword>
<keyword evidence="3" id="KW-0238">DNA-binding</keyword>
<evidence type="ECO:0000256" key="6">
    <source>
        <dbReference type="SAM" id="Coils"/>
    </source>
</evidence>
<keyword evidence="2" id="KW-0805">Transcription regulation</keyword>
<dbReference type="SUPFAM" id="SSF57959">
    <property type="entry name" value="Leucine zipper domain"/>
    <property type="match status" value="1"/>
</dbReference>
<feature type="compositionally biased region" description="Basic and acidic residues" evidence="7">
    <location>
        <begin position="452"/>
        <end position="465"/>
    </location>
</feature>
<comment type="subcellular location">
    <subcellularLocation>
        <location evidence="1">Nucleus</location>
    </subcellularLocation>
</comment>
<dbReference type="EMBL" id="OZ019910">
    <property type="protein sequence ID" value="CAK9210757.1"/>
    <property type="molecule type" value="Genomic_DNA"/>
</dbReference>
<dbReference type="CDD" id="cd14702">
    <property type="entry name" value="bZIP_plant_GBF1"/>
    <property type="match status" value="1"/>
</dbReference>
<organism evidence="9 10">
    <name type="scientific">Sphagnum troendelagicum</name>
    <dbReference type="NCBI Taxonomy" id="128251"/>
    <lineage>
        <taxon>Eukaryota</taxon>
        <taxon>Viridiplantae</taxon>
        <taxon>Streptophyta</taxon>
        <taxon>Embryophyta</taxon>
        <taxon>Bryophyta</taxon>
        <taxon>Sphagnophytina</taxon>
        <taxon>Sphagnopsida</taxon>
        <taxon>Sphagnales</taxon>
        <taxon>Sphagnaceae</taxon>
        <taxon>Sphagnum</taxon>
    </lineage>
</organism>
<evidence type="ECO:0000259" key="8">
    <source>
        <dbReference type="PROSITE" id="PS50217"/>
    </source>
</evidence>
<feature type="region of interest" description="Disordered" evidence="7">
    <location>
        <begin position="408"/>
        <end position="465"/>
    </location>
</feature>
<evidence type="ECO:0000256" key="7">
    <source>
        <dbReference type="SAM" id="MobiDB-lite"/>
    </source>
</evidence>
<dbReference type="PANTHER" id="PTHR46324">
    <property type="entry name" value="BASIC LEUCINE ZIPPER 43-RELATED"/>
    <property type="match status" value="1"/>
</dbReference>
<protein>
    <recommendedName>
        <fullName evidence="8">BZIP domain-containing protein</fullName>
    </recommendedName>
</protein>
<evidence type="ECO:0000256" key="4">
    <source>
        <dbReference type="ARBA" id="ARBA00023163"/>
    </source>
</evidence>
<dbReference type="PANTHER" id="PTHR46324:SF26">
    <property type="entry name" value="OS02G0728001 PROTEIN"/>
    <property type="match status" value="1"/>
</dbReference>
<dbReference type="SMART" id="SM00338">
    <property type="entry name" value="BRLZ"/>
    <property type="match status" value="1"/>
</dbReference>
<keyword evidence="10" id="KW-1185">Reference proteome</keyword>
<evidence type="ECO:0000256" key="3">
    <source>
        <dbReference type="ARBA" id="ARBA00023125"/>
    </source>
</evidence>
<dbReference type="PROSITE" id="PS50217">
    <property type="entry name" value="BZIP"/>
    <property type="match status" value="1"/>
</dbReference>
<evidence type="ECO:0000256" key="5">
    <source>
        <dbReference type="ARBA" id="ARBA00023242"/>
    </source>
</evidence>